<evidence type="ECO:0000313" key="2">
    <source>
        <dbReference type="WBParaSite" id="TMUE_1000003338.1"/>
    </source>
</evidence>
<dbReference type="Proteomes" id="UP000046395">
    <property type="component" value="Unassembled WGS sequence"/>
</dbReference>
<organism evidence="1 2">
    <name type="scientific">Trichuris muris</name>
    <name type="common">Mouse whipworm</name>
    <dbReference type="NCBI Taxonomy" id="70415"/>
    <lineage>
        <taxon>Eukaryota</taxon>
        <taxon>Metazoa</taxon>
        <taxon>Ecdysozoa</taxon>
        <taxon>Nematoda</taxon>
        <taxon>Enoplea</taxon>
        <taxon>Dorylaimia</taxon>
        <taxon>Trichinellida</taxon>
        <taxon>Trichuridae</taxon>
        <taxon>Trichuris</taxon>
    </lineage>
</organism>
<evidence type="ECO:0000313" key="1">
    <source>
        <dbReference type="Proteomes" id="UP000046395"/>
    </source>
</evidence>
<reference evidence="2" key="1">
    <citation type="submission" date="2019-12" db="UniProtKB">
        <authorList>
            <consortium name="WormBaseParasite"/>
        </authorList>
    </citation>
    <scope>IDENTIFICATION</scope>
</reference>
<protein>
    <submittedName>
        <fullName evidence="2">Uncharacterized protein</fullName>
    </submittedName>
</protein>
<keyword evidence="1" id="KW-1185">Reference proteome</keyword>
<accession>A0A5S6Q825</accession>
<dbReference type="WBParaSite" id="TMUE_1000003338.1">
    <property type="protein sequence ID" value="TMUE_1000003338.1"/>
    <property type="gene ID" value="WBGene00290464"/>
</dbReference>
<name>A0A5S6Q825_TRIMR</name>
<dbReference type="AlphaFoldDB" id="A0A5S6Q825"/>
<proteinExistence type="predicted"/>
<sequence length="203" mass="23372">MKQWAMLALKEVNAFEMLSKLLLSYLAACGSSYATHKDIRSTKSSDGEGIMSTDERWLADVQTCGSSYVTQKDMTRAKSLDREGLRAQDENWLADTQTEYKDKPHDHPTPQDIAEQVRCGRSKDTPCLLGIDSDPMEPKARYKRGFVKWIKRKWSQVRKGVGKAWSSIRKHIPKKANPCNRRVRPSWHHATVIRKFKFQIVHP</sequence>